<proteinExistence type="predicted"/>
<dbReference type="InterPro" id="IPR007527">
    <property type="entry name" value="Znf_SWIM"/>
</dbReference>
<dbReference type="Pfam" id="PF00176">
    <property type="entry name" value="SNF2-rel_dom"/>
    <property type="match status" value="1"/>
</dbReference>
<dbReference type="OrthoDB" id="9760715at2"/>
<keyword evidence="2" id="KW-0479">Metal-binding</keyword>
<dbReference type="InterPro" id="IPR027417">
    <property type="entry name" value="P-loop_NTPase"/>
</dbReference>
<evidence type="ECO:0000313" key="7">
    <source>
        <dbReference type="Proteomes" id="UP000315395"/>
    </source>
</evidence>
<protein>
    <submittedName>
        <fullName evidence="6">DEAD/DEAH box helicase</fullName>
    </submittedName>
</protein>
<dbReference type="Gene3D" id="3.40.50.300">
    <property type="entry name" value="P-loop containing nucleotide triphosphate hydrolases"/>
    <property type="match status" value="1"/>
</dbReference>
<accession>A0A516GD76</accession>
<dbReference type="InterPro" id="IPR049730">
    <property type="entry name" value="SNF2/RAD54-like_C"/>
</dbReference>
<gene>
    <name evidence="6" type="ORF">FNH13_14980</name>
</gene>
<dbReference type="AlphaFoldDB" id="A0A516GD76"/>
<dbReference type="Gene3D" id="3.40.50.10810">
    <property type="entry name" value="Tandem AAA-ATPase domain"/>
    <property type="match status" value="1"/>
</dbReference>
<dbReference type="InterPro" id="IPR000330">
    <property type="entry name" value="SNF2_N"/>
</dbReference>
<dbReference type="KEGG" id="orz:FNH13_14980"/>
<feature type="domain" description="Helicase ATP-binding" evidence="4">
    <location>
        <begin position="677"/>
        <end position="842"/>
    </location>
</feature>
<dbReference type="GO" id="GO:0004386">
    <property type="term" value="F:helicase activity"/>
    <property type="evidence" value="ECO:0007669"/>
    <property type="project" value="UniProtKB-KW"/>
</dbReference>
<sequence>MSQNPRDRTPFVAPAWVLELSGEDLAEIFGATTLSRGRAYQRQGRVHALRVVDNELTALVQGTHPYRAAVAWDPFEADPAIPDDIATECTCPVGEACKHAAATILEAQTVASGPPGPPAAHGTGTVVPLPTRAAPAPSWEDLLAPVVAEVQPSSATQTTTAPLALHLEASRTTTRFGSDELRLAMRPMIRGASGAWIKTGLSWPDLQYADHGRRNDPRQRSALVALMRAHQARAPQWQRLAETIGADALGPALWPLLRDVERSGVALVTGYQGKERVHLRSEPVEFVLDVTRGAGGQLLVRPVVDLPGAAGLELLGNPAHGLVAKERAELHLAALARPLTPAITTLLNARELAIPEADAERFLTHYYPALRQQATLRSSDGSVELPEIGPPRLGLEVRFLDNHVTKLSWSFRYAVGQQVHTVPLLRGTENVSRVVRDVGGEEELLASLDVLDEAPGLRVPLPGKSRLGVVIDPVLWGWATVQFVRDVLPELQERDDIDVTLIGEPLVYTEADEAPLVEFSTRDLDEDDLLAGADGIREVSPDTQDWFDLGIKVSVGGQPVPLSALLTALTRGEEQLLLPDGTWFCLDMPELHTLRRLVEEARALQDEDRGESLRINRFQAGLWEELVSLGVVAEQSERWQRTVGDLLALEELPHPEPPAGLTASLRDYQRDGYQWLSFLWEHELGGILADDMGLGKTVQVLAAAQRAHEQGLLSAERPMLVVAPTSVVGAWVREAERFTPGLRVVALTETVRRCERPLADTIAGAHIVVTSYALMRIDEQHLTPLTWSAVVLDEAQAVKNHRSRTYQAARSLRAPVKFAVTGTPLENSLMDLWSLLSISAPGLFSSPQRFGEIYRKPIESGSSPELLGTLRRRVRPLMLRRTKEAVATDLPPKIEQVLPVTLNNAHRRIYDTHLQRERQRILGLLGDVDRNRIAILSALTKLRQLSLDVHLVVPDAPESARPSKVDVLIEQLVEVAAEGHRCLVFSQFTRFLKIVRERLVAEGIGHVYLDGRTRDRPRRVAEFTDGDDPVFLISLKAGGSGLTLVEADYVFVLDPWWNPAVEAQAVDRTHRIGQDRTVMVYRLVAQDTIEEKVVALQEKKRDLFAKVVDEGGLMSAPLSADDIRGLLEG</sequence>
<organism evidence="6 7">
    <name type="scientific">Ornithinimicrobium ciconiae</name>
    <dbReference type="NCBI Taxonomy" id="2594265"/>
    <lineage>
        <taxon>Bacteria</taxon>
        <taxon>Bacillati</taxon>
        <taxon>Actinomycetota</taxon>
        <taxon>Actinomycetes</taxon>
        <taxon>Micrococcales</taxon>
        <taxon>Ornithinimicrobiaceae</taxon>
        <taxon>Ornithinimicrobium</taxon>
    </lineage>
</organism>
<evidence type="ECO:0000256" key="2">
    <source>
        <dbReference type="PROSITE-ProRule" id="PRU00325"/>
    </source>
</evidence>
<name>A0A516GD76_9MICO</name>
<evidence type="ECO:0000259" key="3">
    <source>
        <dbReference type="PROSITE" id="PS50966"/>
    </source>
</evidence>
<reference evidence="6 7" key="1">
    <citation type="submission" date="2019-07" db="EMBL/GenBank/DDBJ databases">
        <title>complete genome sequencing of Ornithinimicrobium sp. H23M54.</title>
        <authorList>
            <person name="Bae J.-W."/>
            <person name="Lee S.-Y."/>
        </authorList>
    </citation>
    <scope>NUCLEOTIDE SEQUENCE [LARGE SCALE GENOMIC DNA]</scope>
    <source>
        <strain evidence="6 7">H23M54</strain>
    </source>
</reference>
<dbReference type="GO" id="GO:0005524">
    <property type="term" value="F:ATP binding"/>
    <property type="evidence" value="ECO:0007669"/>
    <property type="project" value="InterPro"/>
</dbReference>
<dbReference type="GO" id="GO:0008270">
    <property type="term" value="F:zinc ion binding"/>
    <property type="evidence" value="ECO:0007669"/>
    <property type="project" value="UniProtKB-KW"/>
</dbReference>
<evidence type="ECO:0000313" key="6">
    <source>
        <dbReference type="EMBL" id="QDO89475.1"/>
    </source>
</evidence>
<dbReference type="PROSITE" id="PS50966">
    <property type="entry name" value="ZF_SWIM"/>
    <property type="match status" value="1"/>
</dbReference>
<evidence type="ECO:0000259" key="5">
    <source>
        <dbReference type="PROSITE" id="PS51194"/>
    </source>
</evidence>
<keyword evidence="2" id="KW-0862">Zinc</keyword>
<dbReference type="InterPro" id="IPR001650">
    <property type="entry name" value="Helicase_C-like"/>
</dbReference>
<dbReference type="SUPFAM" id="SSF52540">
    <property type="entry name" value="P-loop containing nucleoside triphosphate hydrolases"/>
    <property type="match status" value="2"/>
</dbReference>
<feature type="domain" description="Helicase C-terminal" evidence="5">
    <location>
        <begin position="968"/>
        <end position="1124"/>
    </location>
</feature>
<keyword evidence="7" id="KW-1185">Reference proteome</keyword>
<dbReference type="InterPro" id="IPR014001">
    <property type="entry name" value="Helicase_ATP-bd"/>
</dbReference>
<dbReference type="EMBL" id="CP041616">
    <property type="protein sequence ID" value="QDO89475.1"/>
    <property type="molecule type" value="Genomic_DNA"/>
</dbReference>
<dbReference type="Proteomes" id="UP000315395">
    <property type="component" value="Chromosome"/>
</dbReference>
<dbReference type="SMART" id="SM00490">
    <property type="entry name" value="HELICc"/>
    <property type="match status" value="1"/>
</dbReference>
<dbReference type="RefSeq" id="WP_143784161.1">
    <property type="nucleotide sequence ID" value="NZ_CP041616.1"/>
</dbReference>
<keyword evidence="6" id="KW-0067">ATP-binding</keyword>
<dbReference type="PANTHER" id="PTHR10799">
    <property type="entry name" value="SNF2/RAD54 HELICASE FAMILY"/>
    <property type="match status" value="1"/>
</dbReference>
<dbReference type="InterPro" id="IPR038718">
    <property type="entry name" value="SNF2-like_sf"/>
</dbReference>
<evidence type="ECO:0000259" key="4">
    <source>
        <dbReference type="PROSITE" id="PS51192"/>
    </source>
</evidence>
<dbReference type="SMART" id="SM00487">
    <property type="entry name" value="DEXDc"/>
    <property type="match status" value="1"/>
</dbReference>
<keyword evidence="2" id="KW-0863">Zinc-finger</keyword>
<dbReference type="PROSITE" id="PS51192">
    <property type="entry name" value="HELICASE_ATP_BIND_1"/>
    <property type="match status" value="1"/>
</dbReference>
<keyword evidence="6" id="KW-0547">Nucleotide-binding</keyword>
<dbReference type="Pfam" id="PF00271">
    <property type="entry name" value="Helicase_C"/>
    <property type="match status" value="1"/>
</dbReference>
<evidence type="ECO:0000256" key="1">
    <source>
        <dbReference type="ARBA" id="ARBA00022801"/>
    </source>
</evidence>
<dbReference type="PROSITE" id="PS51194">
    <property type="entry name" value="HELICASE_CTER"/>
    <property type="match status" value="1"/>
</dbReference>
<dbReference type="CDD" id="cd18793">
    <property type="entry name" value="SF2_C_SNF"/>
    <property type="match status" value="1"/>
</dbReference>
<dbReference type="GO" id="GO:0016787">
    <property type="term" value="F:hydrolase activity"/>
    <property type="evidence" value="ECO:0007669"/>
    <property type="project" value="UniProtKB-KW"/>
</dbReference>
<keyword evidence="6" id="KW-0347">Helicase</keyword>
<feature type="domain" description="SWIM-type" evidence="3">
    <location>
        <begin position="66"/>
        <end position="108"/>
    </location>
</feature>
<keyword evidence="1" id="KW-0378">Hydrolase</keyword>